<proteinExistence type="predicted"/>
<organism evidence="1 2">
    <name type="scientific">Quillaja saponaria</name>
    <name type="common">Soap bark tree</name>
    <dbReference type="NCBI Taxonomy" id="32244"/>
    <lineage>
        <taxon>Eukaryota</taxon>
        <taxon>Viridiplantae</taxon>
        <taxon>Streptophyta</taxon>
        <taxon>Embryophyta</taxon>
        <taxon>Tracheophyta</taxon>
        <taxon>Spermatophyta</taxon>
        <taxon>Magnoliopsida</taxon>
        <taxon>eudicotyledons</taxon>
        <taxon>Gunneridae</taxon>
        <taxon>Pentapetalae</taxon>
        <taxon>rosids</taxon>
        <taxon>fabids</taxon>
        <taxon>Fabales</taxon>
        <taxon>Quillajaceae</taxon>
        <taxon>Quillaja</taxon>
    </lineage>
</organism>
<dbReference type="AlphaFoldDB" id="A0AAD7VKF0"/>
<comment type="caution">
    <text evidence="1">The sequence shown here is derived from an EMBL/GenBank/DDBJ whole genome shotgun (WGS) entry which is preliminary data.</text>
</comment>
<dbReference type="KEGG" id="qsa:O6P43_002369"/>
<accession>A0AAD7VKF0</accession>
<evidence type="ECO:0000313" key="1">
    <source>
        <dbReference type="EMBL" id="KAJ7978910.1"/>
    </source>
</evidence>
<gene>
    <name evidence="1" type="ORF">O6P43_002369</name>
</gene>
<protein>
    <submittedName>
        <fullName evidence="1">Uncharacterized protein</fullName>
    </submittedName>
</protein>
<keyword evidence="2" id="KW-1185">Reference proteome</keyword>
<name>A0AAD7VKF0_QUISA</name>
<dbReference type="EMBL" id="JARAOO010000002">
    <property type="protein sequence ID" value="KAJ7978910.1"/>
    <property type="molecule type" value="Genomic_DNA"/>
</dbReference>
<reference evidence="1" key="1">
    <citation type="journal article" date="2023" name="Science">
        <title>Elucidation of the pathway for biosynthesis of saponin adjuvants from the soapbark tree.</title>
        <authorList>
            <person name="Reed J."/>
            <person name="Orme A."/>
            <person name="El-Demerdash A."/>
            <person name="Owen C."/>
            <person name="Martin L.B.B."/>
            <person name="Misra R.C."/>
            <person name="Kikuchi S."/>
            <person name="Rejzek M."/>
            <person name="Martin A.C."/>
            <person name="Harkess A."/>
            <person name="Leebens-Mack J."/>
            <person name="Louveau T."/>
            <person name="Stephenson M.J."/>
            <person name="Osbourn A."/>
        </authorList>
    </citation>
    <scope>NUCLEOTIDE SEQUENCE</scope>
    <source>
        <strain evidence="1">S10</strain>
    </source>
</reference>
<dbReference type="Proteomes" id="UP001163823">
    <property type="component" value="Chromosome 2"/>
</dbReference>
<sequence length="159" mass="18208">MIGRSSFIKFHDRHSEDQPSFCLFFFHLQLRTLVTNERVEGLGYQEKSSSLCQDLLPTDTNAVRLLVYMLLGRNYFIGNLCRTKRSRKFGYLFFRPVIPLHGGVTTKWPPLPGYLEHNHHNLALSEIKEGPPNVQSSPCSVPDSNVDLIRRVDASMSDE</sequence>
<evidence type="ECO:0000313" key="2">
    <source>
        <dbReference type="Proteomes" id="UP001163823"/>
    </source>
</evidence>